<dbReference type="PROSITE" id="PS00903">
    <property type="entry name" value="CYT_DCMP_DEAMINASES_1"/>
    <property type="match status" value="1"/>
</dbReference>
<name>A0A4R7STD6_9ACTN</name>
<evidence type="ECO:0000313" key="5">
    <source>
        <dbReference type="Proteomes" id="UP000295151"/>
    </source>
</evidence>
<gene>
    <name evidence="4" type="ORF">EV138_7344</name>
</gene>
<dbReference type="RefSeq" id="WP_133985228.1">
    <property type="nucleotide sequence ID" value="NZ_SOCE01000003.1"/>
</dbReference>
<evidence type="ECO:0000256" key="1">
    <source>
        <dbReference type="ARBA" id="ARBA00022723"/>
    </source>
</evidence>
<feature type="domain" description="CMP/dCMP-type deaminase" evidence="3">
    <location>
        <begin position="1"/>
        <end position="113"/>
    </location>
</feature>
<dbReference type="InterPro" id="IPR002125">
    <property type="entry name" value="CMP_dCMP_dom"/>
</dbReference>
<dbReference type="InterPro" id="IPR016192">
    <property type="entry name" value="APOBEC/CMP_deaminase_Zn-bd"/>
</dbReference>
<protein>
    <submittedName>
        <fullName evidence="4">tRNA(Arg) A34 adenosine deaminase TadA</fullName>
    </submittedName>
</protein>
<dbReference type="SUPFAM" id="SSF53927">
    <property type="entry name" value="Cytidine deaminase-like"/>
    <property type="match status" value="1"/>
</dbReference>
<evidence type="ECO:0000259" key="3">
    <source>
        <dbReference type="PROSITE" id="PS51747"/>
    </source>
</evidence>
<dbReference type="Proteomes" id="UP000295151">
    <property type="component" value="Unassembled WGS sequence"/>
</dbReference>
<dbReference type="OrthoDB" id="9802676at2"/>
<dbReference type="EMBL" id="SOCE01000003">
    <property type="protein sequence ID" value="TDU82451.1"/>
    <property type="molecule type" value="Genomic_DNA"/>
</dbReference>
<accession>A0A4R7STD6</accession>
<evidence type="ECO:0000313" key="4">
    <source>
        <dbReference type="EMBL" id="TDU82451.1"/>
    </source>
</evidence>
<dbReference type="GO" id="GO:0016787">
    <property type="term" value="F:hydrolase activity"/>
    <property type="evidence" value="ECO:0007669"/>
    <property type="project" value="InterPro"/>
</dbReference>
<reference evidence="4 5" key="1">
    <citation type="submission" date="2019-03" db="EMBL/GenBank/DDBJ databases">
        <title>Genomic Encyclopedia of Type Strains, Phase III (KMG-III): the genomes of soil and plant-associated and newly described type strains.</title>
        <authorList>
            <person name="Whitman W."/>
        </authorList>
    </citation>
    <scope>NUCLEOTIDE SEQUENCE [LARGE SCALE GENOMIC DNA]</scope>
    <source>
        <strain evidence="4 5">VKM Ac-2575</strain>
    </source>
</reference>
<comment type="caution">
    <text evidence="4">The sequence shown here is derived from an EMBL/GenBank/DDBJ whole genome shotgun (WGS) entry which is preliminary data.</text>
</comment>
<proteinExistence type="predicted"/>
<dbReference type="CDD" id="cd01285">
    <property type="entry name" value="nucleoside_deaminase"/>
    <property type="match status" value="1"/>
</dbReference>
<keyword evidence="2" id="KW-0862">Zinc</keyword>
<dbReference type="AlphaFoldDB" id="A0A4R7STD6"/>
<keyword evidence="1" id="KW-0479">Metal-binding</keyword>
<dbReference type="InterPro" id="IPR016193">
    <property type="entry name" value="Cytidine_deaminase-like"/>
</dbReference>
<dbReference type="Pfam" id="PF00383">
    <property type="entry name" value="dCMP_cyt_deam_1"/>
    <property type="match status" value="1"/>
</dbReference>
<dbReference type="Gene3D" id="3.40.140.10">
    <property type="entry name" value="Cytidine Deaminase, domain 2"/>
    <property type="match status" value="1"/>
</dbReference>
<dbReference type="PANTHER" id="PTHR11079">
    <property type="entry name" value="CYTOSINE DEAMINASE FAMILY MEMBER"/>
    <property type="match status" value="1"/>
</dbReference>
<sequence length="199" mass="21323">MIWDRVFELAWESLRAQSYPVGAVLVDPAGEITHSGRNRAAEQSAPPGRLFGTTIAHAELDVLGQLPQAEYDGHTLYSSLQPCLMCLTALRLVGISQVVHAGADPLWNATDDVPAVLPELIAGQWPRRTGPADGFAGSWGSLLPAMWLVAYDPESAAEPSDLMPWATIERARRCVAGGVLECASAKEAYQLAASLSRSD</sequence>
<dbReference type="PANTHER" id="PTHR11079:SF162">
    <property type="entry name" value="RIBOFLAVIN BIOSYNTHESIS PROTEIN PYRD, CHLOROPLASTIC"/>
    <property type="match status" value="1"/>
</dbReference>
<dbReference type="PROSITE" id="PS51747">
    <property type="entry name" value="CYT_DCMP_DEAMINASES_2"/>
    <property type="match status" value="1"/>
</dbReference>
<evidence type="ECO:0000256" key="2">
    <source>
        <dbReference type="ARBA" id="ARBA00022833"/>
    </source>
</evidence>
<dbReference type="GO" id="GO:0008270">
    <property type="term" value="F:zinc ion binding"/>
    <property type="evidence" value="ECO:0007669"/>
    <property type="project" value="InterPro"/>
</dbReference>
<organism evidence="4 5">
    <name type="scientific">Kribbella voronezhensis</name>
    <dbReference type="NCBI Taxonomy" id="2512212"/>
    <lineage>
        <taxon>Bacteria</taxon>
        <taxon>Bacillati</taxon>
        <taxon>Actinomycetota</taxon>
        <taxon>Actinomycetes</taxon>
        <taxon>Propionibacteriales</taxon>
        <taxon>Kribbellaceae</taxon>
        <taxon>Kribbella</taxon>
    </lineage>
</organism>
<keyword evidence="5" id="KW-1185">Reference proteome</keyword>